<keyword evidence="4" id="KW-1185">Reference proteome</keyword>
<name>A0ABZ2XGK5_9RHOO</name>
<sequence>MNSAAQRGAILVMAAVAMSLAIGAALLAVDLGSLFHERRYLQTVADTAALSAVNDPSSAQAIALDAAAGNDYVLPGSKGRSLIAIPGYYDTSAREFFPGGASALWNAVQVTVSEQQPYFFALGSREMSATATAVRQDIAGISVSASVATVNTEMSVLLNAILGGLLNTSLNLSAIAYEGLLGTAVSLLDLVKAHASIGTVEGLLDADLSVRELLDLSAQALQQKSLLGLDATVVDTLNVLALQVDPALRLKLGDLIDLGLVSGHQAAGVDLNLLQLLTLSAQVANGDHFLNLPIVGVSLPGLVDLNLALTMLEKPSIAVGPAGLDASGAWRTTAHNAQWRVKLDLLVGEVLGGLLRLPIYLEVGAGEAWVEAIDCRWPREDSEVTVGAASSAARLYVGDVNPDAMTNRAASASVTPATILNVLGLLQVRASAVVDVPSGGDTLVFTGPFNAENTQRVSGLSTTGLFAQLLSNLDLDVVLLGLTLPLGDVLSAILSVLAPVFSLLDAILNPVLSLLGIQLSVADVSTFDLSCGAPYLVR</sequence>
<dbReference type="RefSeq" id="WP_028995089.1">
    <property type="nucleotide sequence ID" value="NZ_CP151406.1"/>
</dbReference>
<dbReference type="Pfam" id="PF09977">
    <property type="entry name" value="Tad_C"/>
    <property type="match status" value="1"/>
</dbReference>
<evidence type="ECO:0000313" key="3">
    <source>
        <dbReference type="EMBL" id="WZJ20520.1"/>
    </source>
</evidence>
<feature type="domain" description="DUF2134" evidence="1">
    <location>
        <begin position="55"/>
        <end position="133"/>
    </location>
</feature>
<evidence type="ECO:0000259" key="2">
    <source>
        <dbReference type="Pfam" id="PF13400"/>
    </source>
</evidence>
<reference evidence="3 4" key="1">
    <citation type="submission" date="2024-04" db="EMBL/GenBank/DDBJ databases">
        <title>Dissimilatory iodate-reducing microorganisms contribute to the enrichment of iodine in groundwater.</title>
        <authorList>
            <person name="Jiang Z."/>
        </authorList>
    </citation>
    <scope>NUCLEOTIDE SEQUENCE [LARGE SCALE GENOMIC DNA]</scope>
    <source>
        <strain evidence="3 4">NCP973</strain>
    </source>
</reference>
<gene>
    <name evidence="3" type="ORF">AADV58_11200</name>
</gene>
<protein>
    <submittedName>
        <fullName evidence="3">Pilus assembly protein TadG-related protein</fullName>
    </submittedName>
</protein>
<dbReference type="InterPro" id="IPR018705">
    <property type="entry name" value="DUF2134_membrane"/>
</dbReference>
<evidence type="ECO:0000313" key="4">
    <source>
        <dbReference type="Proteomes" id="UP001479520"/>
    </source>
</evidence>
<dbReference type="Pfam" id="PF13400">
    <property type="entry name" value="Tad"/>
    <property type="match status" value="1"/>
</dbReference>
<dbReference type="Proteomes" id="UP001479520">
    <property type="component" value="Chromosome"/>
</dbReference>
<proteinExistence type="predicted"/>
<dbReference type="InterPro" id="IPR028087">
    <property type="entry name" value="Tad_N"/>
</dbReference>
<feature type="domain" description="Putative Flp pilus-assembly TadG-like N-terminal" evidence="2">
    <location>
        <begin position="8"/>
        <end position="54"/>
    </location>
</feature>
<accession>A0ABZ2XGK5</accession>
<organism evidence="3 4">
    <name type="scientific">Azonexus hydrophilus</name>
    <dbReference type="NCBI Taxonomy" id="418702"/>
    <lineage>
        <taxon>Bacteria</taxon>
        <taxon>Pseudomonadati</taxon>
        <taxon>Pseudomonadota</taxon>
        <taxon>Betaproteobacteria</taxon>
        <taxon>Rhodocyclales</taxon>
        <taxon>Azonexaceae</taxon>
        <taxon>Azonexus</taxon>
    </lineage>
</organism>
<dbReference type="EMBL" id="CP151406">
    <property type="protein sequence ID" value="WZJ20520.1"/>
    <property type="molecule type" value="Genomic_DNA"/>
</dbReference>
<evidence type="ECO:0000259" key="1">
    <source>
        <dbReference type="Pfam" id="PF09977"/>
    </source>
</evidence>